<name>A0ABW6W4Y5_9ACTN</name>
<gene>
    <name evidence="3" type="ORF">ACFY35_02950</name>
</gene>
<evidence type="ECO:0000256" key="1">
    <source>
        <dbReference type="SAM" id="Phobius"/>
    </source>
</evidence>
<sequence length="140" mass="14505">MRKTFAALAFLFLLVVLAQFFLAATGAFSAKPDDESFAPHRALGYVTFVLPVVMAIVAAAARLPGRLAALSALIAGLVTVQVVIAKIAEALGDDGTAGPLVFGLHALAGLVVAALAGEIVRRARVLWRTGRPAAYNITHG</sequence>
<reference evidence="3 4" key="1">
    <citation type="submission" date="2024-10" db="EMBL/GenBank/DDBJ databases">
        <title>The Natural Products Discovery Center: Release of the First 8490 Sequenced Strains for Exploring Actinobacteria Biosynthetic Diversity.</title>
        <authorList>
            <person name="Kalkreuter E."/>
            <person name="Kautsar S.A."/>
            <person name="Yang D."/>
            <person name="Bader C.D."/>
            <person name="Teijaro C.N."/>
            <person name="Fluegel L."/>
            <person name="Davis C.M."/>
            <person name="Simpson J.R."/>
            <person name="Lauterbach L."/>
            <person name="Steele A.D."/>
            <person name="Gui C."/>
            <person name="Meng S."/>
            <person name="Li G."/>
            <person name="Viehrig K."/>
            <person name="Ye F."/>
            <person name="Su P."/>
            <person name="Kiefer A.F."/>
            <person name="Nichols A."/>
            <person name="Cepeda A.J."/>
            <person name="Yan W."/>
            <person name="Fan B."/>
            <person name="Jiang Y."/>
            <person name="Adhikari A."/>
            <person name="Zheng C.-J."/>
            <person name="Schuster L."/>
            <person name="Cowan T.M."/>
            <person name="Smanski M.J."/>
            <person name="Chevrette M.G."/>
            <person name="De Carvalho L.P.S."/>
            <person name="Shen B."/>
        </authorList>
    </citation>
    <scope>NUCLEOTIDE SEQUENCE [LARGE SCALE GENOMIC DNA]</scope>
    <source>
        <strain evidence="3 4">NPDC000087</strain>
    </source>
</reference>
<evidence type="ECO:0000313" key="4">
    <source>
        <dbReference type="Proteomes" id="UP001602245"/>
    </source>
</evidence>
<dbReference type="Proteomes" id="UP001602245">
    <property type="component" value="Unassembled WGS sequence"/>
</dbReference>
<keyword evidence="1" id="KW-1133">Transmembrane helix</keyword>
<feature type="chain" id="PRO_5046913366" evidence="2">
    <location>
        <begin position="24"/>
        <end position="140"/>
    </location>
</feature>
<accession>A0ABW6W4Y5</accession>
<evidence type="ECO:0000256" key="2">
    <source>
        <dbReference type="SAM" id="SignalP"/>
    </source>
</evidence>
<comment type="caution">
    <text evidence="3">The sequence shown here is derived from an EMBL/GenBank/DDBJ whole genome shotgun (WGS) entry which is preliminary data.</text>
</comment>
<feature type="transmembrane region" description="Helical" evidence="1">
    <location>
        <begin position="67"/>
        <end position="88"/>
    </location>
</feature>
<feature type="transmembrane region" description="Helical" evidence="1">
    <location>
        <begin position="42"/>
        <end position="60"/>
    </location>
</feature>
<keyword evidence="2" id="KW-0732">Signal</keyword>
<dbReference type="EMBL" id="JBIAZU010000001">
    <property type="protein sequence ID" value="MFF5288367.1"/>
    <property type="molecule type" value="Genomic_DNA"/>
</dbReference>
<dbReference type="RefSeq" id="WP_020511295.1">
    <property type="nucleotide sequence ID" value="NZ_JBIAZU010000001.1"/>
</dbReference>
<keyword evidence="1" id="KW-0472">Membrane</keyword>
<dbReference type="Pfam" id="PF19728">
    <property type="entry name" value="DUF6220"/>
    <property type="match status" value="1"/>
</dbReference>
<feature type="signal peptide" evidence="2">
    <location>
        <begin position="1"/>
        <end position="23"/>
    </location>
</feature>
<organism evidence="3 4">
    <name type="scientific">Paractinoplanes globisporus</name>
    <dbReference type="NCBI Taxonomy" id="113565"/>
    <lineage>
        <taxon>Bacteria</taxon>
        <taxon>Bacillati</taxon>
        <taxon>Actinomycetota</taxon>
        <taxon>Actinomycetes</taxon>
        <taxon>Micromonosporales</taxon>
        <taxon>Micromonosporaceae</taxon>
        <taxon>Paractinoplanes</taxon>
    </lineage>
</organism>
<protein>
    <submittedName>
        <fullName evidence="3">DUF6220 domain-containing protein</fullName>
    </submittedName>
</protein>
<evidence type="ECO:0000313" key="3">
    <source>
        <dbReference type="EMBL" id="MFF5288367.1"/>
    </source>
</evidence>
<feature type="transmembrane region" description="Helical" evidence="1">
    <location>
        <begin position="100"/>
        <end position="120"/>
    </location>
</feature>
<keyword evidence="4" id="KW-1185">Reference proteome</keyword>
<proteinExistence type="predicted"/>
<dbReference type="InterPro" id="IPR046192">
    <property type="entry name" value="DUF6220"/>
</dbReference>
<keyword evidence="1" id="KW-0812">Transmembrane</keyword>